<protein>
    <submittedName>
        <fullName evidence="3">Uncharacterized protein</fullName>
    </submittedName>
</protein>
<dbReference type="AlphaFoldDB" id="A0AAW0CBT9"/>
<feature type="signal peptide" evidence="2">
    <location>
        <begin position="1"/>
        <end position="28"/>
    </location>
</feature>
<comment type="caution">
    <text evidence="3">The sequence shown here is derived from an EMBL/GenBank/DDBJ whole genome shotgun (WGS) entry which is preliminary data.</text>
</comment>
<sequence length="453" mass="49744">MPRRYNLSFFGLVGAIMVALKLKEHVDGYDRVSSDEDGHGRVALQDTPAAPTYRDEPAREGEEGVALLDTELPTTQRPKRKRQGGCCACICCGVNLSLFCKALGIATLLFTLYGAIKLIMWAVSPTPTGLENMPAFSTSLGCQSASHLYQGSEFTVNVSPGSRGEHALDVSGSSAVGTITLVEAPIDATDIQYTMTVRTTDESLLERINLRYPKTDPDMTDSRLILSTPQITDTNTCMRYDITMHIPKTLKKLHVAPHTLAHVQFHPDAHLELENLIVTLFAMNNKNMLLPSQNAVAKKLKLEVYRGWIVGDISLFSSAMITTQRGDGVANVRVHPTAPIDLLHPELEVAELQTTTGAGRTDITYISDRGLPHRRIKSTHMSSRNGDVYLTYREAEFSGRVALTSKSYSTTGLTPVNRNTTTGGDSKWTHWVGEESGVDELVVNSRGWTGLYF</sequence>
<evidence type="ECO:0000313" key="4">
    <source>
        <dbReference type="Proteomes" id="UP001383192"/>
    </source>
</evidence>
<name>A0AAW0CBT9_9AGAR</name>
<keyword evidence="4" id="KW-1185">Reference proteome</keyword>
<proteinExistence type="predicted"/>
<organism evidence="3 4">
    <name type="scientific">Paramarasmius palmivorus</name>
    <dbReference type="NCBI Taxonomy" id="297713"/>
    <lineage>
        <taxon>Eukaryota</taxon>
        <taxon>Fungi</taxon>
        <taxon>Dikarya</taxon>
        <taxon>Basidiomycota</taxon>
        <taxon>Agaricomycotina</taxon>
        <taxon>Agaricomycetes</taxon>
        <taxon>Agaricomycetidae</taxon>
        <taxon>Agaricales</taxon>
        <taxon>Marasmiineae</taxon>
        <taxon>Marasmiaceae</taxon>
        <taxon>Paramarasmius</taxon>
    </lineage>
</organism>
<feature type="region of interest" description="Disordered" evidence="1">
    <location>
        <begin position="32"/>
        <end position="58"/>
    </location>
</feature>
<keyword evidence="2" id="KW-0732">Signal</keyword>
<evidence type="ECO:0000313" key="3">
    <source>
        <dbReference type="EMBL" id="KAK7035245.1"/>
    </source>
</evidence>
<dbReference type="Proteomes" id="UP001383192">
    <property type="component" value="Unassembled WGS sequence"/>
</dbReference>
<accession>A0AAW0CBT9</accession>
<evidence type="ECO:0000256" key="2">
    <source>
        <dbReference type="SAM" id="SignalP"/>
    </source>
</evidence>
<dbReference type="EMBL" id="JAYKXP010000054">
    <property type="protein sequence ID" value="KAK7035245.1"/>
    <property type="molecule type" value="Genomic_DNA"/>
</dbReference>
<feature type="chain" id="PRO_5043396012" evidence="2">
    <location>
        <begin position="29"/>
        <end position="453"/>
    </location>
</feature>
<reference evidence="3 4" key="1">
    <citation type="submission" date="2024-01" db="EMBL/GenBank/DDBJ databases">
        <title>A draft genome for a cacao thread blight-causing isolate of Paramarasmius palmivorus.</title>
        <authorList>
            <person name="Baruah I.K."/>
            <person name="Bukari Y."/>
            <person name="Amoako-Attah I."/>
            <person name="Meinhardt L.W."/>
            <person name="Bailey B.A."/>
            <person name="Cohen S.P."/>
        </authorList>
    </citation>
    <scope>NUCLEOTIDE SEQUENCE [LARGE SCALE GENOMIC DNA]</scope>
    <source>
        <strain evidence="3 4">GH-12</strain>
    </source>
</reference>
<gene>
    <name evidence="3" type="ORF">VNI00_012012</name>
</gene>
<evidence type="ECO:0000256" key="1">
    <source>
        <dbReference type="SAM" id="MobiDB-lite"/>
    </source>
</evidence>